<dbReference type="InterPro" id="IPR050922">
    <property type="entry name" value="LytR/CpsA/Psr_CW_biosynth"/>
</dbReference>
<evidence type="ECO:0000256" key="1">
    <source>
        <dbReference type="ARBA" id="ARBA00006068"/>
    </source>
</evidence>
<protein>
    <submittedName>
        <fullName evidence="5">LCP family protein</fullName>
    </submittedName>
</protein>
<dbReference type="RefSeq" id="WP_313497141.1">
    <property type="nucleotide sequence ID" value="NZ_CP134879.1"/>
</dbReference>
<feature type="domain" description="Cell envelope-related transcriptional attenuator" evidence="4">
    <location>
        <begin position="110"/>
        <end position="274"/>
    </location>
</feature>
<evidence type="ECO:0000313" key="6">
    <source>
        <dbReference type="Proteomes" id="UP001304125"/>
    </source>
</evidence>
<dbReference type="Gene3D" id="3.40.630.190">
    <property type="entry name" value="LCP protein"/>
    <property type="match status" value="1"/>
</dbReference>
<dbReference type="PANTHER" id="PTHR33392">
    <property type="entry name" value="POLYISOPRENYL-TEICHOIC ACID--PEPTIDOGLYCAN TEICHOIC ACID TRANSFERASE TAGU"/>
    <property type="match status" value="1"/>
</dbReference>
<dbReference type="Proteomes" id="UP001304125">
    <property type="component" value="Chromosome"/>
</dbReference>
<dbReference type="EMBL" id="CP134879">
    <property type="protein sequence ID" value="WNM23884.1"/>
    <property type="molecule type" value="Genomic_DNA"/>
</dbReference>
<accession>A0AA96F5U9</accession>
<feature type="transmembrane region" description="Helical" evidence="3">
    <location>
        <begin position="23"/>
        <end position="43"/>
    </location>
</feature>
<keyword evidence="6" id="KW-1185">Reference proteome</keyword>
<evidence type="ECO:0000256" key="3">
    <source>
        <dbReference type="SAM" id="Phobius"/>
    </source>
</evidence>
<dbReference type="PANTHER" id="PTHR33392:SF6">
    <property type="entry name" value="POLYISOPRENYL-TEICHOIC ACID--PEPTIDOGLYCAN TEICHOIC ACID TRANSFERASE TAGU"/>
    <property type="match status" value="1"/>
</dbReference>
<keyword evidence="3" id="KW-0812">Transmembrane</keyword>
<sequence length="419" mass="44101">MTASSREAAAVRRHGARQPGHPVLRFGALVVVAAVGFLTVGYLELVSRIEGQFDTRDNSSLVNEITPTSAATTEPGDASAGSALNILLMGSDDRSGENGVIGGTDAGGMRNDTTIVMHISADRTRVELVSIPRDLQVQVSDCTLFDGTKVKGWYGDFNIAFSNGGKQGDAAEAAACTINTVQDLTGIPIDHWAVVDFAGFESMVDAIGGIPMCITQDISSKKANLYIDAGPHLLNGQQALAYARLRTAESGGVSGSDLQRITRQQELLRQTMRTLMGKNLLTDTAEITQFVKAMAGSMTMDEQLGDLTYLEGLAWSLRGLSIDDVTFATVPWEYTSDFLNVVATDDAATMWQELRDDTPLTVDAKGDASSAWDTGHDNTTATPAATGASSSAAPSGSATDASSTAGESTDDLLAQCTVQ</sequence>
<reference evidence="5 6" key="1">
    <citation type="submission" date="2023-09" db="EMBL/GenBank/DDBJ databases">
        <title>Demequina sp. a novel bacteria isolated from Capsicum annuum.</title>
        <authorList>
            <person name="Humaira Z."/>
            <person name="Lee J."/>
            <person name="Cho D."/>
        </authorList>
    </citation>
    <scope>NUCLEOTIDE SEQUENCE [LARGE SCALE GENOMIC DNA]</scope>
    <source>
        <strain evidence="5 6">OYTSA14</strain>
    </source>
</reference>
<dbReference type="NCBIfam" id="TIGR00350">
    <property type="entry name" value="lytR_cpsA_psr"/>
    <property type="match status" value="1"/>
</dbReference>
<evidence type="ECO:0000259" key="4">
    <source>
        <dbReference type="Pfam" id="PF03816"/>
    </source>
</evidence>
<dbReference type="InterPro" id="IPR004474">
    <property type="entry name" value="LytR_CpsA_psr"/>
</dbReference>
<evidence type="ECO:0000313" key="5">
    <source>
        <dbReference type="EMBL" id="WNM23884.1"/>
    </source>
</evidence>
<name>A0AA96F5U9_9MICO</name>
<proteinExistence type="inferred from homology"/>
<keyword evidence="3" id="KW-0472">Membrane</keyword>
<organism evidence="5 6">
    <name type="scientific">Demequina capsici</name>
    <dbReference type="NCBI Taxonomy" id="3075620"/>
    <lineage>
        <taxon>Bacteria</taxon>
        <taxon>Bacillati</taxon>
        <taxon>Actinomycetota</taxon>
        <taxon>Actinomycetes</taxon>
        <taxon>Micrococcales</taxon>
        <taxon>Demequinaceae</taxon>
        <taxon>Demequina</taxon>
    </lineage>
</organism>
<feature type="compositionally biased region" description="Low complexity" evidence="2">
    <location>
        <begin position="379"/>
        <end position="407"/>
    </location>
</feature>
<dbReference type="Pfam" id="PF03816">
    <property type="entry name" value="LytR_cpsA_psr"/>
    <property type="match status" value="1"/>
</dbReference>
<feature type="region of interest" description="Disordered" evidence="2">
    <location>
        <begin position="365"/>
        <end position="419"/>
    </location>
</feature>
<gene>
    <name evidence="5" type="ORF">RN606_11025</name>
</gene>
<evidence type="ECO:0000256" key="2">
    <source>
        <dbReference type="SAM" id="MobiDB-lite"/>
    </source>
</evidence>
<dbReference type="AlphaFoldDB" id="A0AA96F5U9"/>
<comment type="similarity">
    <text evidence="1">Belongs to the LytR/CpsA/Psr (LCP) family.</text>
</comment>
<keyword evidence="3" id="KW-1133">Transmembrane helix</keyword>